<dbReference type="Proteomes" id="UP000270299">
    <property type="component" value="Unassembled WGS sequence"/>
</dbReference>
<dbReference type="Pfam" id="PF01479">
    <property type="entry name" value="S4"/>
    <property type="match status" value="1"/>
</dbReference>
<name>A0A3L6ZNG4_9MICO</name>
<dbReference type="InterPro" id="IPR002942">
    <property type="entry name" value="S4_RNA-bd"/>
</dbReference>
<dbReference type="GO" id="GO:0032259">
    <property type="term" value="P:methylation"/>
    <property type="evidence" value="ECO:0007669"/>
    <property type="project" value="UniProtKB-KW"/>
</dbReference>
<keyword evidence="6" id="KW-1185">Reference proteome</keyword>
<dbReference type="InterPro" id="IPR002877">
    <property type="entry name" value="RNA_MeTrfase_FtsJ_dom"/>
</dbReference>
<dbReference type="PROSITE" id="PS50889">
    <property type="entry name" value="S4"/>
    <property type="match status" value="1"/>
</dbReference>
<evidence type="ECO:0000313" key="5">
    <source>
        <dbReference type="EMBL" id="RLP69081.1"/>
    </source>
</evidence>
<keyword evidence="5" id="KW-0489">Methyltransferase</keyword>
<dbReference type="InterPro" id="IPR036986">
    <property type="entry name" value="S4_RNA-bd_sf"/>
</dbReference>
<dbReference type="PANTHER" id="PTHR32319">
    <property type="entry name" value="BACTERIAL HEMOLYSIN-LIKE PROTEIN"/>
    <property type="match status" value="1"/>
</dbReference>
<keyword evidence="5" id="KW-0808">Transferase</keyword>
<evidence type="ECO:0000256" key="1">
    <source>
        <dbReference type="ARBA" id="ARBA00022884"/>
    </source>
</evidence>
<keyword evidence="1 3" id="KW-0694">RNA-binding</keyword>
<dbReference type="Pfam" id="PF01728">
    <property type="entry name" value="FtsJ"/>
    <property type="match status" value="1"/>
</dbReference>
<dbReference type="AlphaFoldDB" id="A0A3L6ZNG4"/>
<reference evidence="5 6" key="1">
    <citation type="submission" date="2018-10" db="EMBL/GenBank/DDBJ databases">
        <authorList>
            <person name="Li J."/>
        </authorList>
    </citation>
    <scope>NUCLEOTIDE SEQUENCE [LARGE SCALE GENOMIC DNA]</scope>
    <source>
        <strain evidence="5 6">CCTCC AB209002</strain>
    </source>
</reference>
<protein>
    <submittedName>
        <fullName evidence="5">TlyA family RNA methyltransferase</fullName>
    </submittedName>
</protein>
<dbReference type="SUPFAM" id="SSF53335">
    <property type="entry name" value="S-adenosyl-L-methionine-dependent methyltransferases"/>
    <property type="match status" value="1"/>
</dbReference>
<dbReference type="EMBL" id="RCUV01000017">
    <property type="protein sequence ID" value="RLP69081.1"/>
    <property type="molecule type" value="Genomic_DNA"/>
</dbReference>
<evidence type="ECO:0000256" key="2">
    <source>
        <dbReference type="ARBA" id="ARBA00029460"/>
    </source>
</evidence>
<dbReference type="InterPro" id="IPR029063">
    <property type="entry name" value="SAM-dependent_MTases_sf"/>
</dbReference>
<evidence type="ECO:0000259" key="4">
    <source>
        <dbReference type="SMART" id="SM00363"/>
    </source>
</evidence>
<dbReference type="SMART" id="SM00363">
    <property type="entry name" value="S4"/>
    <property type="match status" value="1"/>
</dbReference>
<feature type="domain" description="RNA-binding S4" evidence="4">
    <location>
        <begin position="11"/>
        <end position="75"/>
    </location>
</feature>
<gene>
    <name evidence="5" type="ORF">D9V29_12575</name>
</gene>
<dbReference type="CDD" id="cd00165">
    <property type="entry name" value="S4"/>
    <property type="match status" value="1"/>
</dbReference>
<evidence type="ECO:0000256" key="3">
    <source>
        <dbReference type="PROSITE-ProRule" id="PRU00182"/>
    </source>
</evidence>
<dbReference type="SUPFAM" id="SSF55174">
    <property type="entry name" value="Alpha-L RNA-binding motif"/>
    <property type="match status" value="1"/>
</dbReference>
<sequence length="279" mass="29018">MTNDTAPAASERLDAALVSRGLARSRTLAARLIADGLVTVDGRAVVKPATKVRQNQDVVVAGADHYVSRGAHKLLAALDAFPVDPTGRVALDAGASTGGFSQVLLERGARTVIALDVGHGQLSPEVANDPRVAVVEGFNVRDLTPESLAGASGISDAPDLVVGDLSFISLTHVLEPLQRSVAPGSDFVLLIKPQFEVGRGGVREGIVKNAALRADAISTVLWHAWDLGLGTAGLIESPIIGGHGNHEYVVWLRDAGTGPDGAAVNPTEWMQRITEMAGV</sequence>
<comment type="caution">
    <text evidence="5">The sequence shown here is derived from an EMBL/GenBank/DDBJ whole genome shotgun (WGS) entry which is preliminary data.</text>
</comment>
<evidence type="ECO:0000313" key="6">
    <source>
        <dbReference type="Proteomes" id="UP000270299"/>
    </source>
</evidence>
<dbReference type="Gene3D" id="3.10.290.10">
    <property type="entry name" value="RNA-binding S4 domain"/>
    <property type="match status" value="1"/>
</dbReference>
<dbReference type="GO" id="GO:0003723">
    <property type="term" value="F:RNA binding"/>
    <property type="evidence" value="ECO:0007669"/>
    <property type="project" value="UniProtKB-KW"/>
</dbReference>
<dbReference type="GO" id="GO:0008168">
    <property type="term" value="F:methyltransferase activity"/>
    <property type="evidence" value="ECO:0007669"/>
    <property type="project" value="UniProtKB-KW"/>
</dbReference>
<dbReference type="InterPro" id="IPR047048">
    <property type="entry name" value="TlyA"/>
</dbReference>
<dbReference type="NCBIfam" id="TIGR00478">
    <property type="entry name" value="tly"/>
    <property type="match status" value="1"/>
</dbReference>
<dbReference type="PANTHER" id="PTHR32319:SF0">
    <property type="entry name" value="BACTERIAL HEMOLYSIN-LIKE PROTEIN"/>
    <property type="match status" value="1"/>
</dbReference>
<dbReference type="Gene3D" id="3.40.50.150">
    <property type="entry name" value="Vaccinia Virus protein VP39"/>
    <property type="match status" value="1"/>
</dbReference>
<dbReference type="PIRSF" id="PIRSF005578">
    <property type="entry name" value="TlyA"/>
    <property type="match status" value="1"/>
</dbReference>
<proteinExistence type="inferred from homology"/>
<dbReference type="RefSeq" id="WP_121673668.1">
    <property type="nucleotide sequence ID" value="NZ_BMXM01000011.1"/>
</dbReference>
<dbReference type="OrthoDB" id="9784736at2"/>
<accession>A0A3L6ZNG4</accession>
<comment type="similarity">
    <text evidence="2">Belongs to the TlyA family.</text>
</comment>
<dbReference type="InterPro" id="IPR004538">
    <property type="entry name" value="Hemolysin_A/TlyA"/>
</dbReference>
<organism evidence="5 6">
    <name type="scientific">Mycetocola manganoxydans</name>
    <dbReference type="NCBI Taxonomy" id="699879"/>
    <lineage>
        <taxon>Bacteria</taxon>
        <taxon>Bacillati</taxon>
        <taxon>Actinomycetota</taxon>
        <taxon>Actinomycetes</taxon>
        <taxon>Micrococcales</taxon>
        <taxon>Microbacteriaceae</taxon>
        <taxon>Mycetocola</taxon>
    </lineage>
</organism>